<keyword evidence="6 15" id="KW-0812">Transmembrane</keyword>
<feature type="signal peptide" evidence="16">
    <location>
        <begin position="1"/>
        <end position="28"/>
    </location>
</feature>
<feature type="compositionally biased region" description="Low complexity" evidence="14">
    <location>
        <begin position="312"/>
        <end position="322"/>
    </location>
</feature>
<dbReference type="PANTHER" id="PTHR15929">
    <property type="entry name" value="STORE-OPERATED CALCIUM ENTRY-ASSOCIATED REGULATORY FACTOR"/>
    <property type="match status" value="1"/>
</dbReference>
<name>A0AAJ0BDH0_9PEZI</name>
<comment type="subcellular location">
    <subcellularLocation>
        <location evidence="1">Endoplasmic reticulum membrane</location>
        <topology evidence="1">Single-pass type I membrane protein</topology>
    </subcellularLocation>
</comment>
<evidence type="ECO:0000256" key="1">
    <source>
        <dbReference type="ARBA" id="ARBA00004115"/>
    </source>
</evidence>
<keyword evidence="9" id="KW-0106">Calcium</keyword>
<proteinExistence type="inferred from homology"/>
<dbReference type="EMBL" id="MU839832">
    <property type="protein sequence ID" value="KAK1756017.1"/>
    <property type="molecule type" value="Genomic_DNA"/>
</dbReference>
<keyword evidence="11" id="KW-0406">Ion transport</keyword>
<evidence type="ECO:0000256" key="5">
    <source>
        <dbReference type="ARBA" id="ARBA00022568"/>
    </source>
</evidence>
<keyword evidence="8" id="KW-0256">Endoplasmic reticulum</keyword>
<keyword evidence="7 16" id="KW-0732">Signal</keyword>
<evidence type="ECO:0000256" key="2">
    <source>
        <dbReference type="ARBA" id="ARBA00006833"/>
    </source>
</evidence>
<dbReference type="GO" id="GO:0006816">
    <property type="term" value="P:calcium ion transport"/>
    <property type="evidence" value="ECO:0007669"/>
    <property type="project" value="UniProtKB-KW"/>
</dbReference>
<comment type="caution">
    <text evidence="17">The sequence shown here is derived from an EMBL/GenBank/DDBJ whole genome shotgun (WGS) entry which is preliminary data.</text>
</comment>
<feature type="compositionally biased region" description="Gly residues" evidence="14">
    <location>
        <begin position="211"/>
        <end position="243"/>
    </location>
</feature>
<organism evidence="17 18">
    <name type="scientific">Echria macrotheca</name>
    <dbReference type="NCBI Taxonomy" id="438768"/>
    <lineage>
        <taxon>Eukaryota</taxon>
        <taxon>Fungi</taxon>
        <taxon>Dikarya</taxon>
        <taxon>Ascomycota</taxon>
        <taxon>Pezizomycotina</taxon>
        <taxon>Sordariomycetes</taxon>
        <taxon>Sordariomycetidae</taxon>
        <taxon>Sordariales</taxon>
        <taxon>Schizotheciaceae</taxon>
        <taxon>Echria</taxon>
    </lineage>
</organism>
<evidence type="ECO:0000256" key="13">
    <source>
        <dbReference type="ARBA" id="ARBA00031116"/>
    </source>
</evidence>
<dbReference type="Proteomes" id="UP001239445">
    <property type="component" value="Unassembled WGS sequence"/>
</dbReference>
<gene>
    <name evidence="17" type="ORF">QBC47DRAFT_178259</name>
</gene>
<dbReference type="InterPro" id="IPR009567">
    <property type="entry name" value="SARAF"/>
</dbReference>
<feature type="region of interest" description="Disordered" evidence="14">
    <location>
        <begin position="211"/>
        <end position="340"/>
    </location>
</feature>
<dbReference type="Pfam" id="PF06682">
    <property type="entry name" value="SARAF"/>
    <property type="match status" value="1"/>
</dbReference>
<keyword evidence="5" id="KW-0109">Calcium transport</keyword>
<evidence type="ECO:0000256" key="3">
    <source>
        <dbReference type="ARBA" id="ARBA00016584"/>
    </source>
</evidence>
<evidence type="ECO:0000256" key="7">
    <source>
        <dbReference type="ARBA" id="ARBA00022729"/>
    </source>
</evidence>
<protein>
    <recommendedName>
        <fullName evidence="3">Store-operated calcium entry-associated regulatory factor</fullName>
    </recommendedName>
    <alternativeName>
        <fullName evidence="13">Transmembrane protein 66</fullName>
    </alternativeName>
</protein>
<feature type="chain" id="PRO_5042492850" description="Store-operated calcium entry-associated regulatory factor" evidence="16">
    <location>
        <begin position="29"/>
        <end position="340"/>
    </location>
</feature>
<evidence type="ECO:0000256" key="15">
    <source>
        <dbReference type="SAM" id="Phobius"/>
    </source>
</evidence>
<evidence type="ECO:0000313" key="18">
    <source>
        <dbReference type="Proteomes" id="UP001239445"/>
    </source>
</evidence>
<evidence type="ECO:0000256" key="16">
    <source>
        <dbReference type="SAM" id="SignalP"/>
    </source>
</evidence>
<feature type="transmembrane region" description="Helical" evidence="15">
    <location>
        <begin position="178"/>
        <end position="196"/>
    </location>
</feature>
<evidence type="ECO:0000256" key="4">
    <source>
        <dbReference type="ARBA" id="ARBA00022448"/>
    </source>
</evidence>
<feature type="compositionally biased region" description="Basic and acidic residues" evidence="14">
    <location>
        <begin position="282"/>
        <end position="300"/>
    </location>
</feature>
<evidence type="ECO:0000313" key="17">
    <source>
        <dbReference type="EMBL" id="KAK1756017.1"/>
    </source>
</evidence>
<feature type="compositionally biased region" description="Low complexity" evidence="14">
    <location>
        <begin position="269"/>
        <end position="278"/>
    </location>
</feature>
<keyword evidence="18" id="KW-1185">Reference proteome</keyword>
<accession>A0AAJ0BDH0</accession>
<keyword evidence="10 15" id="KW-1133">Transmembrane helix</keyword>
<evidence type="ECO:0000256" key="9">
    <source>
        <dbReference type="ARBA" id="ARBA00022837"/>
    </source>
</evidence>
<keyword evidence="12 15" id="KW-0472">Membrane</keyword>
<feature type="compositionally biased region" description="Gly residues" evidence="14">
    <location>
        <begin position="301"/>
        <end position="311"/>
    </location>
</feature>
<evidence type="ECO:0000256" key="11">
    <source>
        <dbReference type="ARBA" id="ARBA00023065"/>
    </source>
</evidence>
<evidence type="ECO:0000256" key="6">
    <source>
        <dbReference type="ARBA" id="ARBA00022692"/>
    </source>
</evidence>
<reference evidence="17" key="1">
    <citation type="submission" date="2023-06" db="EMBL/GenBank/DDBJ databases">
        <title>Genome-scale phylogeny and comparative genomics of the fungal order Sordariales.</title>
        <authorList>
            <consortium name="Lawrence Berkeley National Laboratory"/>
            <person name="Hensen N."/>
            <person name="Bonometti L."/>
            <person name="Westerberg I."/>
            <person name="Brannstrom I.O."/>
            <person name="Guillou S."/>
            <person name="Cros-Aarteil S."/>
            <person name="Calhoun S."/>
            <person name="Haridas S."/>
            <person name="Kuo A."/>
            <person name="Mondo S."/>
            <person name="Pangilinan J."/>
            <person name="Riley R."/>
            <person name="Labutti K."/>
            <person name="Andreopoulos B."/>
            <person name="Lipzen A."/>
            <person name="Chen C."/>
            <person name="Yanf M."/>
            <person name="Daum C."/>
            <person name="Ng V."/>
            <person name="Clum A."/>
            <person name="Steindorff A."/>
            <person name="Ohm R."/>
            <person name="Martin F."/>
            <person name="Silar P."/>
            <person name="Natvig D."/>
            <person name="Lalanne C."/>
            <person name="Gautier V."/>
            <person name="Ament-Velasquez S.L."/>
            <person name="Kruys A."/>
            <person name="Hutchinson M.I."/>
            <person name="Powell A.J."/>
            <person name="Barry K."/>
            <person name="Miller A.N."/>
            <person name="Grigoriev I.V."/>
            <person name="Debuchy R."/>
            <person name="Gladieux P."/>
            <person name="Thoren M.H."/>
            <person name="Johannesson H."/>
        </authorList>
    </citation>
    <scope>NUCLEOTIDE SEQUENCE</scope>
    <source>
        <strain evidence="17">PSN4</strain>
    </source>
</reference>
<evidence type="ECO:0000256" key="14">
    <source>
        <dbReference type="SAM" id="MobiDB-lite"/>
    </source>
</evidence>
<evidence type="ECO:0000256" key="12">
    <source>
        <dbReference type="ARBA" id="ARBA00023136"/>
    </source>
</evidence>
<evidence type="ECO:0000256" key="8">
    <source>
        <dbReference type="ARBA" id="ARBA00022824"/>
    </source>
</evidence>
<dbReference type="PANTHER" id="PTHR15929:SF0">
    <property type="entry name" value="STORE-OPERATED CALCIUM ENTRY-ASSOCIATED REGULATORY FACTOR"/>
    <property type="match status" value="1"/>
</dbReference>
<dbReference type="GO" id="GO:2001256">
    <property type="term" value="P:regulation of store-operated calcium entry"/>
    <property type="evidence" value="ECO:0007669"/>
    <property type="project" value="InterPro"/>
</dbReference>
<evidence type="ECO:0000256" key="10">
    <source>
        <dbReference type="ARBA" id="ARBA00022989"/>
    </source>
</evidence>
<keyword evidence="4" id="KW-0813">Transport</keyword>
<dbReference type="GO" id="GO:0005789">
    <property type="term" value="C:endoplasmic reticulum membrane"/>
    <property type="evidence" value="ECO:0007669"/>
    <property type="project" value="UniProtKB-SubCell"/>
</dbReference>
<dbReference type="AlphaFoldDB" id="A0AAJ0BDH0"/>
<comment type="similarity">
    <text evidence="2">Belongs to the SARAF family.</text>
</comment>
<sequence>MMQQTSFTHRLLTILLLVLSLTPQTTLAASSSSANKKNAILLSKVQSLTLHANRKTTHRRVPAIPQLKCISSPKICALHEIDVLRCVNTGLSSYSTEDVEWACTATSLPTTLKLGATEVICEGYASAEDPYVLKGSCGVEYRLVLTEEGEAKYPELVSGTTGSWWSGGDGNDGEGTDWAGYLFGIIFFAVLAWIVWSACVQAGGGNGVPGAGQGGRRWGGGGGPGGGWGGGGWGPGGGGGGGWDDPPPPYPGTKPSDQQQGWRPGFWTGLASGAAAGYMAGGRRDTTREDNRSGWGRDRFGGSGWASGSGLGSRPSPSPSSGSGSGSRHESTGFGSTSRR</sequence>